<evidence type="ECO:0000313" key="3">
    <source>
        <dbReference type="EMBL" id="PRY48599.1"/>
    </source>
</evidence>
<dbReference type="AlphaFoldDB" id="A0A2T0TSG5"/>
<dbReference type="PANTHER" id="PTHR35339">
    <property type="entry name" value="LINALOOL DEHYDRATASE_ISOMERASE DOMAIN-CONTAINING PROTEIN"/>
    <property type="match status" value="1"/>
</dbReference>
<evidence type="ECO:0000259" key="2">
    <source>
        <dbReference type="Pfam" id="PF10022"/>
    </source>
</evidence>
<feature type="domain" description="DUF2264" evidence="2">
    <location>
        <begin position="31"/>
        <end position="390"/>
    </location>
</feature>
<proteinExistence type="predicted"/>
<dbReference type="Proteomes" id="UP000238034">
    <property type="component" value="Unassembled WGS sequence"/>
</dbReference>
<reference evidence="3 4" key="1">
    <citation type="submission" date="2018-03" db="EMBL/GenBank/DDBJ databases">
        <title>Genomic Encyclopedia of Type Strains, Phase III (KMG-III): the genomes of soil and plant-associated and newly described type strains.</title>
        <authorList>
            <person name="Whitman W."/>
        </authorList>
    </citation>
    <scope>NUCLEOTIDE SEQUENCE [LARGE SCALE GENOMIC DNA]</scope>
    <source>
        <strain evidence="3 4">CGMCC 1.9313</strain>
    </source>
</reference>
<dbReference type="PIRSF" id="PIRSF014753">
    <property type="entry name" value="UCP014753"/>
    <property type="match status" value="1"/>
</dbReference>
<comment type="caution">
    <text evidence="3">The sequence shown here is derived from an EMBL/GenBank/DDBJ whole genome shotgun (WGS) entry which is preliminary data.</text>
</comment>
<dbReference type="InterPro" id="IPR016624">
    <property type="entry name" value="UCP014753"/>
</dbReference>
<protein>
    <recommendedName>
        <fullName evidence="2">DUF2264 domain-containing protein</fullName>
    </recommendedName>
</protein>
<dbReference type="OrthoDB" id="9813465at2"/>
<keyword evidence="4" id="KW-1185">Reference proteome</keyword>
<evidence type="ECO:0000256" key="1">
    <source>
        <dbReference type="SAM" id="SignalP"/>
    </source>
</evidence>
<dbReference type="PANTHER" id="PTHR35339:SF3">
    <property type="entry name" value="DUF2264 DOMAIN-CONTAINING PROTEIN"/>
    <property type="match status" value="1"/>
</dbReference>
<keyword evidence="1" id="KW-0732">Signal</keyword>
<sequence length="411" mass="47059">MKSKVLFLLALCLFLHTALPAQIRKTAAADDRKFWLSHLDRVCRPVLENLAADKLKENMPVVLSDRIDNKTQRTKVAHLEAFGRTLSGIAPWLNTEGGSKEEQALRNQYRQWTLKAISNAVNPAARDYMQWEGGQPLVDASFFALGLIRCPWLWENLDKPVQREVQTALIATRKTVPVYTNWILFSGMIEAFFCKYGMEYDDVRIEYSIREFAEHWYTGDGMYSDGMEFSLDYYNSYVIQPYMAAILEVINQKNKRYNWYMADFAKITQRYAEHQERFINADGSFPVTGRSITYRGGAFHHLADLAYRKGLPKSLKPAQVRGALTAVIRKTFERSDSFTKDGWLTIGLYGSQPQLGDFYITTGSLYLCADILLPLGLSPEDEFWSARPELWTSAKVWSGQDVPADHALHLK</sequence>
<dbReference type="Pfam" id="PF10022">
    <property type="entry name" value="DUF2264"/>
    <property type="match status" value="1"/>
</dbReference>
<feature type="chain" id="PRO_5015568895" description="DUF2264 domain-containing protein" evidence="1">
    <location>
        <begin position="22"/>
        <end position="411"/>
    </location>
</feature>
<feature type="signal peptide" evidence="1">
    <location>
        <begin position="1"/>
        <end position="21"/>
    </location>
</feature>
<dbReference type="InterPro" id="IPR049349">
    <property type="entry name" value="DUF2264_N"/>
</dbReference>
<dbReference type="EMBL" id="PVTH01000014">
    <property type="protein sequence ID" value="PRY48599.1"/>
    <property type="molecule type" value="Genomic_DNA"/>
</dbReference>
<organism evidence="3 4">
    <name type="scientific">Arcticibacter pallidicorallinus</name>
    <dbReference type="NCBI Taxonomy" id="1259464"/>
    <lineage>
        <taxon>Bacteria</taxon>
        <taxon>Pseudomonadati</taxon>
        <taxon>Bacteroidota</taxon>
        <taxon>Sphingobacteriia</taxon>
        <taxon>Sphingobacteriales</taxon>
        <taxon>Sphingobacteriaceae</taxon>
        <taxon>Arcticibacter</taxon>
    </lineage>
</organism>
<name>A0A2T0TSG5_9SPHI</name>
<gene>
    <name evidence="3" type="ORF">B0I27_11458</name>
</gene>
<evidence type="ECO:0000313" key="4">
    <source>
        <dbReference type="Proteomes" id="UP000238034"/>
    </source>
</evidence>
<dbReference type="RefSeq" id="WP_106295429.1">
    <property type="nucleotide sequence ID" value="NZ_PVTH01000014.1"/>
</dbReference>
<accession>A0A2T0TSG5</accession>